<dbReference type="GO" id="GO:0005179">
    <property type="term" value="F:hormone activity"/>
    <property type="evidence" value="ECO:0007669"/>
    <property type="project" value="InterPro"/>
</dbReference>
<dbReference type="InterPro" id="IPR052335">
    <property type="entry name" value="Insulin-like_regulatory"/>
</dbReference>
<feature type="chain" id="PRO_5035914633" description="Insulin-like domain-containing protein" evidence="6">
    <location>
        <begin position="21"/>
        <end position="128"/>
    </location>
</feature>
<comment type="similarity">
    <text evidence="2">Belongs to the insulin family.</text>
</comment>
<evidence type="ECO:0000256" key="1">
    <source>
        <dbReference type="ARBA" id="ARBA00004613"/>
    </source>
</evidence>
<evidence type="ECO:0000256" key="3">
    <source>
        <dbReference type="ARBA" id="ARBA00022525"/>
    </source>
</evidence>
<dbReference type="SUPFAM" id="SSF56994">
    <property type="entry name" value="Insulin-like"/>
    <property type="match status" value="1"/>
</dbReference>
<evidence type="ECO:0000256" key="5">
    <source>
        <dbReference type="ARBA" id="ARBA00023157"/>
    </source>
</evidence>
<dbReference type="PANTHER" id="PTHR33893">
    <property type="entry name" value="INSULIN RELATED-RELATED-RELATED"/>
    <property type="match status" value="1"/>
</dbReference>
<dbReference type="InterPro" id="IPR036438">
    <property type="entry name" value="Insulin-like_sf"/>
</dbReference>
<evidence type="ECO:0000313" key="7">
    <source>
        <dbReference type="EnsemblMetazoa" id="CJA36078.1"/>
    </source>
</evidence>
<dbReference type="PANTHER" id="PTHR33893:SF9">
    <property type="entry name" value="INSULIN RELATED-RELATED"/>
    <property type="match status" value="1"/>
</dbReference>
<dbReference type="Proteomes" id="UP000005237">
    <property type="component" value="Unassembled WGS sequence"/>
</dbReference>
<reference evidence="7" key="2">
    <citation type="submission" date="2022-06" db="UniProtKB">
        <authorList>
            <consortium name="EnsemblMetazoa"/>
        </authorList>
    </citation>
    <scope>IDENTIFICATION</scope>
    <source>
        <strain evidence="7">DF5081</strain>
    </source>
</reference>
<keyword evidence="8" id="KW-1185">Reference proteome</keyword>
<evidence type="ECO:0000256" key="4">
    <source>
        <dbReference type="ARBA" id="ARBA00022729"/>
    </source>
</evidence>
<evidence type="ECO:0000256" key="6">
    <source>
        <dbReference type="SAM" id="SignalP"/>
    </source>
</evidence>
<dbReference type="AlphaFoldDB" id="A0A8R1IQG0"/>
<evidence type="ECO:0000313" key="8">
    <source>
        <dbReference type="Proteomes" id="UP000005237"/>
    </source>
</evidence>
<dbReference type="InterPro" id="IPR003235">
    <property type="entry name" value="Nem_insulin-like_b-type"/>
</dbReference>
<dbReference type="EnsemblMetazoa" id="CJA36078.1">
    <property type="protein sequence ID" value="CJA36078.1"/>
    <property type="gene ID" value="WBGene00211925"/>
</dbReference>
<proteinExistence type="inferred from homology"/>
<dbReference type="Pfam" id="PF03488">
    <property type="entry name" value="Ins_beta"/>
    <property type="match status" value="1"/>
</dbReference>
<dbReference type="GO" id="GO:0005576">
    <property type="term" value="C:extracellular region"/>
    <property type="evidence" value="ECO:0007669"/>
    <property type="project" value="UniProtKB-SubCell"/>
</dbReference>
<evidence type="ECO:0000256" key="2">
    <source>
        <dbReference type="ARBA" id="ARBA00009034"/>
    </source>
</evidence>
<evidence type="ECO:0008006" key="9">
    <source>
        <dbReference type="Google" id="ProtNLM"/>
    </source>
</evidence>
<sequence>MTPLIFIIVLLASYFSDSFAHIHTEELEDLQQLETQWEALHNVENSVFKKLKEELDRVRARHVSTRRRVRETKVQRCGLALQKYVNEVCGELRDNEVVGGYDIGEQCCVKSCSTQIIMKHMCPKKLTV</sequence>
<keyword evidence="5" id="KW-1015">Disulfide bond</keyword>
<name>A0A8R1IQG0_CAEJA</name>
<protein>
    <recommendedName>
        <fullName evidence="9">Insulin-like domain-containing protein</fullName>
    </recommendedName>
</protein>
<reference evidence="8" key="1">
    <citation type="submission" date="2010-08" db="EMBL/GenBank/DDBJ databases">
        <authorList>
            <consortium name="Caenorhabditis japonica Sequencing Consortium"/>
            <person name="Wilson R.K."/>
        </authorList>
    </citation>
    <scope>NUCLEOTIDE SEQUENCE [LARGE SCALE GENOMIC DNA]</scope>
    <source>
        <strain evidence="8">DF5081</strain>
    </source>
</reference>
<organism evidence="7 8">
    <name type="scientific">Caenorhabditis japonica</name>
    <dbReference type="NCBI Taxonomy" id="281687"/>
    <lineage>
        <taxon>Eukaryota</taxon>
        <taxon>Metazoa</taxon>
        <taxon>Ecdysozoa</taxon>
        <taxon>Nematoda</taxon>
        <taxon>Chromadorea</taxon>
        <taxon>Rhabditida</taxon>
        <taxon>Rhabditina</taxon>
        <taxon>Rhabditomorpha</taxon>
        <taxon>Rhabditoidea</taxon>
        <taxon>Rhabditidae</taxon>
        <taxon>Peloderinae</taxon>
        <taxon>Caenorhabditis</taxon>
    </lineage>
</organism>
<comment type="subcellular location">
    <subcellularLocation>
        <location evidence="1">Secreted</location>
    </subcellularLocation>
</comment>
<feature type="signal peptide" evidence="6">
    <location>
        <begin position="1"/>
        <end position="20"/>
    </location>
</feature>
<dbReference type="Gene3D" id="1.10.100.10">
    <property type="entry name" value="Insulin-like"/>
    <property type="match status" value="1"/>
</dbReference>
<keyword evidence="3" id="KW-0964">Secreted</keyword>
<accession>A0A8R1IQG0</accession>
<keyword evidence="4 6" id="KW-0732">Signal</keyword>